<feature type="binding site" evidence="5">
    <location>
        <begin position="109"/>
        <end position="111"/>
    </location>
    <ligand>
        <name>FMN</name>
        <dbReference type="ChEBI" id="CHEBI:58210"/>
    </ligand>
</feature>
<feature type="binding site" evidence="5">
    <location>
        <position position="56"/>
    </location>
    <ligand>
        <name>glyoxylate</name>
        <dbReference type="ChEBI" id="CHEBI:36655"/>
    </ligand>
</feature>
<dbReference type="GO" id="GO:0016491">
    <property type="term" value="F:oxidoreductase activity"/>
    <property type="evidence" value="ECO:0007669"/>
    <property type="project" value="UniProtKB-KW"/>
</dbReference>
<feature type="binding site" evidence="5">
    <location>
        <position position="188"/>
    </location>
    <ligand>
        <name>FMN</name>
        <dbReference type="ChEBI" id="CHEBI:58210"/>
    </ligand>
</feature>
<feature type="binding site" evidence="5">
    <location>
        <position position="296"/>
    </location>
    <ligand>
        <name>FMN</name>
        <dbReference type="ChEBI" id="CHEBI:58210"/>
    </ligand>
</feature>
<comment type="cofactor">
    <cofactor evidence="1">
        <name>FMN</name>
        <dbReference type="ChEBI" id="CHEBI:58210"/>
    </cofactor>
</comment>
<dbReference type="PANTHER" id="PTHR10578">
    <property type="entry name" value="S -2-HYDROXY-ACID OXIDASE-RELATED"/>
    <property type="match status" value="1"/>
</dbReference>
<dbReference type="PANTHER" id="PTHR10578:SF143">
    <property type="entry name" value="FMN-DEPENDENT ALPHA-HYDROXY ACID DEHYDROGENASE PB1A11.03"/>
    <property type="match status" value="1"/>
</dbReference>
<feature type="binding site" evidence="5">
    <location>
        <begin position="358"/>
        <end position="362"/>
    </location>
    <ligand>
        <name>FMN</name>
        <dbReference type="ChEBI" id="CHEBI:58210"/>
    </ligand>
</feature>
<keyword evidence="8" id="KW-1185">Reference proteome</keyword>
<dbReference type="PIRSF" id="PIRSF000138">
    <property type="entry name" value="Al-hdrx_acd_dh"/>
    <property type="match status" value="1"/>
</dbReference>
<organism evidence="7 8">
    <name type="scientific">Coprinopsis marcescibilis</name>
    <name type="common">Agaric fungus</name>
    <name type="synonym">Psathyrella marcescibilis</name>
    <dbReference type="NCBI Taxonomy" id="230819"/>
    <lineage>
        <taxon>Eukaryota</taxon>
        <taxon>Fungi</taxon>
        <taxon>Dikarya</taxon>
        <taxon>Basidiomycota</taxon>
        <taxon>Agaricomycotina</taxon>
        <taxon>Agaricomycetes</taxon>
        <taxon>Agaricomycetidae</taxon>
        <taxon>Agaricales</taxon>
        <taxon>Agaricineae</taxon>
        <taxon>Psathyrellaceae</taxon>
        <taxon>Coprinopsis</taxon>
    </lineage>
</organism>
<dbReference type="SUPFAM" id="SSF51395">
    <property type="entry name" value="FMN-linked oxidoreductases"/>
    <property type="match status" value="1"/>
</dbReference>
<keyword evidence="5" id="KW-0285">Flavoprotein</keyword>
<feature type="binding site" evidence="5">
    <location>
        <position position="323"/>
    </location>
    <ligand>
        <name>glyoxylate</name>
        <dbReference type="ChEBI" id="CHEBI:36655"/>
    </ligand>
</feature>
<feature type="binding site" evidence="5">
    <location>
        <position position="320"/>
    </location>
    <ligand>
        <name>glyoxylate</name>
        <dbReference type="ChEBI" id="CHEBI:36655"/>
    </ligand>
</feature>
<evidence type="ECO:0000256" key="2">
    <source>
        <dbReference type="ARBA" id="ARBA00023002"/>
    </source>
</evidence>
<dbReference type="PROSITE" id="PS00557">
    <property type="entry name" value="FMN_HYDROXY_ACID_DH_1"/>
    <property type="match status" value="1"/>
</dbReference>
<dbReference type="EMBL" id="ML210162">
    <property type="protein sequence ID" value="TFK27676.1"/>
    <property type="molecule type" value="Genomic_DNA"/>
</dbReference>
<evidence type="ECO:0000256" key="1">
    <source>
        <dbReference type="ARBA" id="ARBA00001917"/>
    </source>
</evidence>
<keyword evidence="2" id="KW-0560">Oxidoreductase</keyword>
<feature type="active site" description="Proton acceptor" evidence="4">
    <location>
        <position position="320"/>
    </location>
</feature>
<feature type="binding site" evidence="5">
    <location>
        <position position="138"/>
    </location>
    <ligand>
        <name>FMN</name>
        <dbReference type="ChEBI" id="CHEBI:58210"/>
    </ligand>
</feature>
<dbReference type="PROSITE" id="PS51349">
    <property type="entry name" value="FMN_HYDROXY_ACID_DH_2"/>
    <property type="match status" value="1"/>
</dbReference>
<accession>A0A5C3L6B1</accession>
<dbReference type="OrthoDB" id="25826at2759"/>
<feature type="binding site" evidence="5">
    <location>
        <position position="197"/>
    </location>
    <ligand>
        <name>glyoxylate</name>
        <dbReference type="ChEBI" id="CHEBI:36655"/>
    </ligand>
</feature>
<evidence type="ECO:0000256" key="5">
    <source>
        <dbReference type="PIRSR" id="PIRSR000138-2"/>
    </source>
</evidence>
<sequence>MTDLSLKGNVGNPWKSYLGEIYSSRRPPQPLGTVSFDEIERKAKEKLQDIPGAFLYAGGSAGTNSTYRANLRAFERWAIIPRMLRDATNRTLETTIFGRKFHSPILLAPIGVQGIFHADGELAPARAAHKLKIPYILSTAATRTIEEVANVSGDGERWFQLYWPRTDEVTLSLLKRAKAAGFHALVVTLDTTLIGWRPHDLDHSYLPFAHGIGVQVGTSDPVFMGRLGKQPITETSLEFPYYAAKYDKAFLEGDSKVKENVHLGVEWMKEANSGIYRTWEDLKLLTDNWHGPLVLKGIQSVQDAEKALEFGVDGLIISNHGGRQVDGAIASLTALETIMKSSVVREAQTSGRLTILFDSGIRTGSDIIKAIALGAQAVLLGRPYVYGSILAGQAGIEQVIKHTLADLDTNLGLAGYKHLSEIHGKADEVLAKVDQ</sequence>
<feature type="domain" description="FMN hydroxy acid dehydrogenase" evidence="6">
    <location>
        <begin position="30"/>
        <end position="432"/>
    </location>
</feature>
<comment type="similarity">
    <text evidence="3">Belongs to the FMN-dependent alpha-hydroxy acid dehydrogenase family.</text>
</comment>
<gene>
    <name evidence="7" type="ORF">FA15DRAFT_666134</name>
</gene>
<feature type="binding site" evidence="5">
    <location>
        <begin position="381"/>
        <end position="382"/>
    </location>
    <ligand>
        <name>FMN</name>
        <dbReference type="ChEBI" id="CHEBI:58210"/>
    </ligand>
</feature>
<dbReference type="STRING" id="230819.A0A5C3L6B1"/>
<evidence type="ECO:0000259" key="6">
    <source>
        <dbReference type="PROSITE" id="PS51349"/>
    </source>
</evidence>
<dbReference type="Gene3D" id="3.20.20.70">
    <property type="entry name" value="Aldolase class I"/>
    <property type="match status" value="1"/>
</dbReference>
<evidence type="ECO:0000256" key="3">
    <source>
        <dbReference type="ARBA" id="ARBA00024042"/>
    </source>
</evidence>
<evidence type="ECO:0000313" key="8">
    <source>
        <dbReference type="Proteomes" id="UP000307440"/>
    </source>
</evidence>
<dbReference type="Pfam" id="PF01070">
    <property type="entry name" value="FMN_dh"/>
    <property type="match status" value="1"/>
</dbReference>
<proteinExistence type="inferred from homology"/>
<dbReference type="InterPro" id="IPR013785">
    <property type="entry name" value="Aldolase_TIM"/>
</dbReference>
<dbReference type="InterPro" id="IPR012133">
    <property type="entry name" value="Alpha-hydoxy_acid_DH_FMN"/>
</dbReference>
<dbReference type="InterPro" id="IPR037396">
    <property type="entry name" value="FMN_HAD"/>
</dbReference>
<keyword evidence="5" id="KW-0288">FMN</keyword>
<protein>
    <submittedName>
        <fullName evidence="7">Oxidoreductase</fullName>
    </submittedName>
</protein>
<feature type="binding site" evidence="5">
    <location>
        <position position="162"/>
    </location>
    <ligand>
        <name>glyoxylate</name>
        <dbReference type="ChEBI" id="CHEBI:36655"/>
    </ligand>
</feature>
<feature type="binding site" evidence="5">
    <location>
        <position position="160"/>
    </location>
    <ligand>
        <name>FMN</name>
        <dbReference type="ChEBI" id="CHEBI:58210"/>
    </ligand>
</feature>
<evidence type="ECO:0000313" key="7">
    <source>
        <dbReference type="EMBL" id="TFK27676.1"/>
    </source>
</evidence>
<dbReference type="AlphaFoldDB" id="A0A5C3L6B1"/>
<reference evidence="7 8" key="1">
    <citation type="journal article" date="2019" name="Nat. Ecol. Evol.">
        <title>Megaphylogeny resolves global patterns of mushroom evolution.</title>
        <authorList>
            <person name="Varga T."/>
            <person name="Krizsan K."/>
            <person name="Foldi C."/>
            <person name="Dima B."/>
            <person name="Sanchez-Garcia M."/>
            <person name="Sanchez-Ramirez S."/>
            <person name="Szollosi G.J."/>
            <person name="Szarkandi J.G."/>
            <person name="Papp V."/>
            <person name="Albert L."/>
            <person name="Andreopoulos W."/>
            <person name="Angelini C."/>
            <person name="Antonin V."/>
            <person name="Barry K.W."/>
            <person name="Bougher N.L."/>
            <person name="Buchanan P."/>
            <person name="Buyck B."/>
            <person name="Bense V."/>
            <person name="Catcheside P."/>
            <person name="Chovatia M."/>
            <person name="Cooper J."/>
            <person name="Damon W."/>
            <person name="Desjardin D."/>
            <person name="Finy P."/>
            <person name="Geml J."/>
            <person name="Haridas S."/>
            <person name="Hughes K."/>
            <person name="Justo A."/>
            <person name="Karasinski D."/>
            <person name="Kautmanova I."/>
            <person name="Kiss B."/>
            <person name="Kocsube S."/>
            <person name="Kotiranta H."/>
            <person name="LaButti K.M."/>
            <person name="Lechner B.E."/>
            <person name="Liimatainen K."/>
            <person name="Lipzen A."/>
            <person name="Lukacs Z."/>
            <person name="Mihaltcheva S."/>
            <person name="Morgado L.N."/>
            <person name="Niskanen T."/>
            <person name="Noordeloos M.E."/>
            <person name="Ohm R.A."/>
            <person name="Ortiz-Santana B."/>
            <person name="Ovrebo C."/>
            <person name="Racz N."/>
            <person name="Riley R."/>
            <person name="Savchenko A."/>
            <person name="Shiryaev A."/>
            <person name="Soop K."/>
            <person name="Spirin V."/>
            <person name="Szebenyi C."/>
            <person name="Tomsovsky M."/>
            <person name="Tulloss R.E."/>
            <person name="Uehling J."/>
            <person name="Grigoriev I.V."/>
            <person name="Vagvolgyi C."/>
            <person name="Papp T."/>
            <person name="Martin F.M."/>
            <person name="Miettinen O."/>
            <person name="Hibbett D.S."/>
            <person name="Nagy L.G."/>
        </authorList>
    </citation>
    <scope>NUCLEOTIDE SEQUENCE [LARGE SCALE GENOMIC DNA]</scope>
    <source>
        <strain evidence="7 8">CBS 121175</strain>
    </source>
</reference>
<feature type="binding site" evidence="5">
    <location>
        <position position="318"/>
    </location>
    <ligand>
        <name>FMN</name>
        <dbReference type="ChEBI" id="CHEBI:58210"/>
    </ligand>
</feature>
<evidence type="ECO:0000256" key="4">
    <source>
        <dbReference type="PIRSR" id="PIRSR000138-1"/>
    </source>
</evidence>
<dbReference type="InterPro" id="IPR000262">
    <property type="entry name" value="FMN-dep_DH"/>
</dbReference>
<dbReference type="GO" id="GO:0010181">
    <property type="term" value="F:FMN binding"/>
    <property type="evidence" value="ECO:0007669"/>
    <property type="project" value="InterPro"/>
</dbReference>
<dbReference type="InterPro" id="IPR008259">
    <property type="entry name" value="FMN_hydac_DH_AS"/>
</dbReference>
<name>A0A5C3L6B1_COPMA</name>
<dbReference type="Proteomes" id="UP000307440">
    <property type="component" value="Unassembled WGS sequence"/>
</dbReference>